<proteinExistence type="predicted"/>
<feature type="transmembrane region" description="Helical" evidence="1">
    <location>
        <begin position="6"/>
        <end position="25"/>
    </location>
</feature>
<evidence type="ECO:0000313" key="3">
    <source>
        <dbReference type="Proteomes" id="UP001151582"/>
    </source>
</evidence>
<protein>
    <submittedName>
        <fullName evidence="2">Translocation protein Sec66</fullName>
    </submittedName>
</protein>
<dbReference type="Pfam" id="PF09802">
    <property type="entry name" value="Sec66"/>
    <property type="match status" value="1"/>
</dbReference>
<evidence type="ECO:0000256" key="1">
    <source>
        <dbReference type="SAM" id="Phobius"/>
    </source>
</evidence>
<dbReference type="OrthoDB" id="73168at2759"/>
<organism evidence="2 3">
    <name type="scientific">Dimargaris verticillata</name>
    <dbReference type="NCBI Taxonomy" id="2761393"/>
    <lineage>
        <taxon>Eukaryota</taxon>
        <taxon>Fungi</taxon>
        <taxon>Fungi incertae sedis</taxon>
        <taxon>Zoopagomycota</taxon>
        <taxon>Kickxellomycotina</taxon>
        <taxon>Dimargaritomycetes</taxon>
        <taxon>Dimargaritales</taxon>
        <taxon>Dimargaritaceae</taxon>
        <taxon>Dimargaris</taxon>
    </lineage>
</organism>
<accession>A0A9W8EDA7</accession>
<gene>
    <name evidence="2" type="primary">sec66</name>
    <name evidence="2" type="ORF">H4R34_002731</name>
</gene>
<comment type="caution">
    <text evidence="2">The sequence shown here is derived from an EMBL/GenBank/DDBJ whole genome shotgun (WGS) entry which is preliminary data.</text>
</comment>
<dbReference type="GO" id="GO:0031207">
    <property type="term" value="C:Sec62/Sec63 complex"/>
    <property type="evidence" value="ECO:0007669"/>
    <property type="project" value="InterPro"/>
</dbReference>
<dbReference type="PANTHER" id="PTHR28229">
    <property type="entry name" value="TRANSLOCATION PROTEIN SEC66"/>
    <property type="match status" value="1"/>
</dbReference>
<keyword evidence="1" id="KW-0812">Transmembrane</keyword>
<keyword evidence="1" id="KW-0472">Membrane</keyword>
<dbReference type="GO" id="GO:0031204">
    <property type="term" value="P:post-translational protein targeting to membrane, translocation"/>
    <property type="evidence" value="ECO:0007669"/>
    <property type="project" value="InterPro"/>
</dbReference>
<sequence length="204" mass="23312">MSSYVLLAGYAAGWAVVFGTFVSVYHRRKQAALAQLESWFPEHRERELYYALTDAGDKVPSATLQSALIKRAVTDVQRAIELQTKKQTLSALVKAGSIGEDVWTQFQAAEAELENEMIDIVQEANTIRPGWGQGIFQIASEILGHQKIRELQTKTERREQGAKDVQIRYKYYFDELARKRTEWQKDEAARVPFVTPRDKSDDEN</sequence>
<dbReference type="AlphaFoldDB" id="A0A9W8EDA7"/>
<dbReference type="EMBL" id="JANBQB010000206">
    <property type="protein sequence ID" value="KAJ1979695.1"/>
    <property type="molecule type" value="Genomic_DNA"/>
</dbReference>
<reference evidence="2" key="1">
    <citation type="submission" date="2022-07" db="EMBL/GenBank/DDBJ databases">
        <title>Phylogenomic reconstructions and comparative analyses of Kickxellomycotina fungi.</title>
        <authorList>
            <person name="Reynolds N.K."/>
            <person name="Stajich J.E."/>
            <person name="Barry K."/>
            <person name="Grigoriev I.V."/>
            <person name="Crous P."/>
            <person name="Smith M.E."/>
        </authorList>
    </citation>
    <scope>NUCLEOTIDE SEQUENCE</scope>
    <source>
        <strain evidence="2">RSA 567</strain>
    </source>
</reference>
<evidence type="ECO:0000313" key="2">
    <source>
        <dbReference type="EMBL" id="KAJ1979695.1"/>
    </source>
</evidence>
<keyword evidence="3" id="KW-1185">Reference proteome</keyword>
<name>A0A9W8EDA7_9FUNG</name>
<dbReference type="PANTHER" id="PTHR28229:SF1">
    <property type="entry name" value="TRANSLOCATION PROTEIN SEC66"/>
    <property type="match status" value="1"/>
</dbReference>
<keyword evidence="1" id="KW-1133">Transmembrane helix</keyword>
<dbReference type="InterPro" id="IPR018624">
    <property type="entry name" value="Sec66"/>
</dbReference>
<dbReference type="Proteomes" id="UP001151582">
    <property type="component" value="Unassembled WGS sequence"/>
</dbReference>